<gene>
    <name evidence="1" type="ORF">RIB2604_00601450</name>
</gene>
<reference evidence="1 2" key="1">
    <citation type="journal article" date="2016" name="DNA Res.">
        <title>Genome sequence of Aspergillus luchuensis NBRC 4314.</title>
        <authorList>
            <person name="Yamada O."/>
            <person name="Machida M."/>
            <person name="Hosoyama A."/>
            <person name="Goto M."/>
            <person name="Takahashi T."/>
            <person name="Futagami T."/>
            <person name="Yamagata Y."/>
            <person name="Takeuchi M."/>
            <person name="Kobayashi T."/>
            <person name="Koike H."/>
            <person name="Abe K."/>
            <person name="Asai K."/>
            <person name="Arita M."/>
            <person name="Fujita N."/>
            <person name="Fukuda K."/>
            <person name="Higa K."/>
            <person name="Horikawa H."/>
            <person name="Ishikawa T."/>
            <person name="Jinno K."/>
            <person name="Kato Y."/>
            <person name="Kirimura K."/>
            <person name="Mizutani O."/>
            <person name="Nakasone K."/>
            <person name="Sano M."/>
            <person name="Shiraishi Y."/>
            <person name="Tsukahara M."/>
            <person name="Gomi K."/>
        </authorList>
    </citation>
    <scope>NUCLEOTIDE SEQUENCE [LARGE SCALE GENOMIC DNA]</scope>
    <source>
        <strain evidence="1 2">RIB 2604</strain>
    </source>
</reference>
<protein>
    <submittedName>
        <fullName evidence="1">DNA repair protein Pso2/Snm1</fullName>
    </submittedName>
</protein>
<evidence type="ECO:0000313" key="1">
    <source>
        <dbReference type="EMBL" id="GAT19566.1"/>
    </source>
</evidence>
<accession>A0A146EZY7</accession>
<dbReference type="AlphaFoldDB" id="A0A146EZY7"/>
<dbReference type="EMBL" id="BCWF01000006">
    <property type="protein sequence ID" value="GAT19566.1"/>
    <property type="molecule type" value="Genomic_DNA"/>
</dbReference>
<dbReference type="Proteomes" id="UP000075230">
    <property type="component" value="Unassembled WGS sequence"/>
</dbReference>
<comment type="caution">
    <text evidence="1">The sequence shown here is derived from an EMBL/GenBank/DDBJ whole genome shotgun (WGS) entry which is preliminary data.</text>
</comment>
<name>A0A146EZY7_ASPKA</name>
<sequence length="96" mass="10312">MAKGSSMIEVVKADDNMGVIEVINNSSTDIYVSVQASAEDASNGASDGWYTLKAHGGSDTWNNRAHWRVVFFTRSLTPGALVETVFGVPGETVNIY</sequence>
<evidence type="ECO:0000313" key="2">
    <source>
        <dbReference type="Proteomes" id="UP000075230"/>
    </source>
</evidence>
<organism evidence="1 2">
    <name type="scientific">Aspergillus kawachii</name>
    <name type="common">White koji mold</name>
    <name type="synonym">Aspergillus awamori var. kawachi</name>
    <dbReference type="NCBI Taxonomy" id="1069201"/>
    <lineage>
        <taxon>Eukaryota</taxon>
        <taxon>Fungi</taxon>
        <taxon>Dikarya</taxon>
        <taxon>Ascomycota</taxon>
        <taxon>Pezizomycotina</taxon>
        <taxon>Eurotiomycetes</taxon>
        <taxon>Eurotiomycetidae</taxon>
        <taxon>Eurotiales</taxon>
        <taxon>Aspergillaceae</taxon>
        <taxon>Aspergillus</taxon>
        <taxon>Aspergillus subgen. Circumdati</taxon>
    </lineage>
</organism>
<proteinExistence type="predicted"/>
<reference evidence="2" key="2">
    <citation type="submission" date="2016-02" db="EMBL/GenBank/DDBJ databases">
        <title>Genome sequencing of Aspergillus luchuensis NBRC 4314.</title>
        <authorList>
            <person name="Yamada O."/>
        </authorList>
    </citation>
    <scope>NUCLEOTIDE SEQUENCE [LARGE SCALE GENOMIC DNA]</scope>
    <source>
        <strain evidence="2">RIB 2604</strain>
    </source>
</reference>